<sequence length="216" mass="24924">MSEEKFWDEVEETFASEDWLDYISDNFLENPIATQKKTRLAAAPAINKVMLFTFVNDVCQQVNELLPSEDIALLERANTPHWDLLQDKQLRLQSFPRGAIEILYRHPSDEKLQQQCLSLMEQAAEEDSLCTYLQQKLTELRDEFSGEQITSAIVELMWQNPDIATASVGKYGLDYIARTSLQSYIEHSATINSQGMCDFTYEGHDIVIFYHQRGEQ</sequence>
<accession>A0A5S9IRN5</accession>
<dbReference type="RefSeq" id="WP_151970268.1">
    <property type="nucleotide sequence ID" value="NZ_AP019860.1"/>
</dbReference>
<organism evidence="1 2">
    <name type="scientific">Uabimicrobium amorphum</name>
    <dbReference type="NCBI Taxonomy" id="2596890"/>
    <lineage>
        <taxon>Bacteria</taxon>
        <taxon>Pseudomonadati</taxon>
        <taxon>Planctomycetota</taxon>
        <taxon>Candidatus Uabimicrobiia</taxon>
        <taxon>Candidatus Uabimicrobiales</taxon>
        <taxon>Candidatus Uabimicrobiaceae</taxon>
        <taxon>Candidatus Uabimicrobium</taxon>
    </lineage>
</organism>
<evidence type="ECO:0000313" key="1">
    <source>
        <dbReference type="EMBL" id="BBM86201.1"/>
    </source>
</evidence>
<name>A0A5S9IRN5_UABAM</name>
<gene>
    <name evidence="1" type="ORF">UABAM_04587</name>
</gene>
<reference evidence="1 2" key="1">
    <citation type="submission" date="2019-08" db="EMBL/GenBank/DDBJ databases">
        <title>Complete genome sequence of Candidatus Uab amorphum.</title>
        <authorList>
            <person name="Shiratori T."/>
            <person name="Suzuki S."/>
            <person name="Kakizawa Y."/>
            <person name="Ishida K."/>
        </authorList>
    </citation>
    <scope>NUCLEOTIDE SEQUENCE [LARGE SCALE GENOMIC DNA]</scope>
    <source>
        <strain evidence="1 2">SRT547</strain>
    </source>
</reference>
<dbReference type="Proteomes" id="UP000326354">
    <property type="component" value="Chromosome"/>
</dbReference>
<proteinExistence type="predicted"/>
<keyword evidence="2" id="KW-1185">Reference proteome</keyword>
<protein>
    <submittedName>
        <fullName evidence="1">Uncharacterized protein</fullName>
    </submittedName>
</protein>
<evidence type="ECO:0000313" key="2">
    <source>
        <dbReference type="Proteomes" id="UP000326354"/>
    </source>
</evidence>
<dbReference type="KEGG" id="uam:UABAM_04587"/>
<dbReference type="EMBL" id="AP019860">
    <property type="protein sequence ID" value="BBM86201.1"/>
    <property type="molecule type" value="Genomic_DNA"/>
</dbReference>
<dbReference type="AlphaFoldDB" id="A0A5S9IRN5"/>